<dbReference type="KEGG" id="mpro:BJP34_14035"/>
<dbReference type="OrthoDB" id="570939at2"/>
<name>A0A1D8TS36_9CYAN</name>
<gene>
    <name evidence="1" type="ORF">BJP34_14035</name>
</gene>
<evidence type="ECO:0000313" key="2">
    <source>
        <dbReference type="Proteomes" id="UP000177870"/>
    </source>
</evidence>
<protein>
    <submittedName>
        <fullName evidence="1">Uncharacterized protein</fullName>
    </submittedName>
</protein>
<dbReference type="AlphaFoldDB" id="A0A1D8TS36"/>
<dbReference type="Proteomes" id="UP000177870">
    <property type="component" value="Chromosome"/>
</dbReference>
<dbReference type="InterPro" id="IPR011990">
    <property type="entry name" value="TPR-like_helical_dom_sf"/>
</dbReference>
<organism evidence="1 2">
    <name type="scientific">Moorena producens PAL-8-15-08-1</name>
    <dbReference type="NCBI Taxonomy" id="1458985"/>
    <lineage>
        <taxon>Bacteria</taxon>
        <taxon>Bacillati</taxon>
        <taxon>Cyanobacteriota</taxon>
        <taxon>Cyanophyceae</taxon>
        <taxon>Coleofasciculales</taxon>
        <taxon>Coleofasciculaceae</taxon>
        <taxon>Moorena</taxon>
    </lineage>
</organism>
<sequence>MEIEPDSPDLLNNLAGTYQMQGRTEEAYNLLSELSSKYPDYLFPIISLARLKIKKGEIAEAEALLKPLISRKRFQFSEFSNFCTAQIELFMAKKDKDSARKWLQMWENLDPENPELLPWKLKLDGNNLLNKLKSMVSGW</sequence>
<dbReference type="Gene3D" id="1.25.40.10">
    <property type="entry name" value="Tetratricopeptide repeat domain"/>
    <property type="match status" value="1"/>
</dbReference>
<accession>A0A1D8TS36</accession>
<dbReference type="Pfam" id="PF13431">
    <property type="entry name" value="TPR_17"/>
    <property type="match status" value="1"/>
</dbReference>
<evidence type="ECO:0000313" key="1">
    <source>
        <dbReference type="EMBL" id="AOX00427.1"/>
    </source>
</evidence>
<dbReference type="EMBL" id="CP017599">
    <property type="protein sequence ID" value="AOX00427.1"/>
    <property type="molecule type" value="Genomic_DNA"/>
</dbReference>
<dbReference type="SUPFAM" id="SSF48452">
    <property type="entry name" value="TPR-like"/>
    <property type="match status" value="1"/>
</dbReference>
<proteinExistence type="predicted"/>
<reference evidence="2" key="1">
    <citation type="submission" date="2016-10" db="EMBL/GenBank/DDBJ databases">
        <title>Comparative genomics uncovers the prolific and rare metabolic potential of the cyanobacterial genus Moorea.</title>
        <authorList>
            <person name="Leao T."/>
            <person name="Castelao G."/>
            <person name="Korobeynikov A."/>
            <person name="Monroe E.A."/>
            <person name="Podell S."/>
            <person name="Glukhov E."/>
            <person name="Allen E."/>
            <person name="Gerwick W.H."/>
            <person name="Gerwick L."/>
        </authorList>
    </citation>
    <scope>NUCLEOTIDE SEQUENCE [LARGE SCALE GENOMIC DNA]</scope>
    <source>
        <strain evidence="2">PAL-8-15-08-1</strain>
    </source>
</reference>